<dbReference type="Pfam" id="PF00571">
    <property type="entry name" value="CBS"/>
    <property type="match status" value="1"/>
</dbReference>
<dbReference type="CDD" id="cd04607">
    <property type="entry name" value="CBS_pair_NTP_transferase_assoc"/>
    <property type="match status" value="1"/>
</dbReference>
<dbReference type="Proteomes" id="UP000541185">
    <property type="component" value="Unassembled WGS sequence"/>
</dbReference>
<dbReference type="RefSeq" id="WP_169421118.1">
    <property type="nucleotide sequence ID" value="NZ_JABBFX010000002.1"/>
</dbReference>
<organism evidence="3 4">
    <name type="scientific">Ramlibacter agri</name>
    <dbReference type="NCBI Taxonomy" id="2728837"/>
    <lineage>
        <taxon>Bacteria</taxon>
        <taxon>Pseudomonadati</taxon>
        <taxon>Pseudomonadota</taxon>
        <taxon>Betaproteobacteria</taxon>
        <taxon>Burkholderiales</taxon>
        <taxon>Comamonadaceae</taxon>
        <taxon>Ramlibacter</taxon>
    </lineage>
</organism>
<comment type="caution">
    <text evidence="3">The sequence shown here is derived from an EMBL/GenBank/DDBJ whole genome shotgun (WGS) entry which is preliminary data.</text>
</comment>
<dbReference type="AlphaFoldDB" id="A0A848H7V5"/>
<accession>A0A848H7V5</accession>
<dbReference type="InterPro" id="IPR000644">
    <property type="entry name" value="CBS_dom"/>
</dbReference>
<gene>
    <name evidence="3" type="ORF">HHL11_24230</name>
</gene>
<proteinExistence type="predicted"/>
<keyword evidence="4" id="KW-1185">Reference proteome</keyword>
<dbReference type="Gene3D" id="3.90.550.10">
    <property type="entry name" value="Spore Coat Polysaccharide Biosynthesis Protein SpsA, Chain A"/>
    <property type="match status" value="1"/>
</dbReference>
<evidence type="ECO:0000259" key="2">
    <source>
        <dbReference type="PROSITE" id="PS51371"/>
    </source>
</evidence>
<reference evidence="3 4" key="1">
    <citation type="submission" date="2020-04" db="EMBL/GenBank/DDBJ databases">
        <title>Ramlibacter sp. G-1-2-2 isolated from soil.</title>
        <authorList>
            <person name="Dahal R.H."/>
        </authorList>
    </citation>
    <scope>NUCLEOTIDE SEQUENCE [LARGE SCALE GENOMIC DNA]</scope>
    <source>
        <strain evidence="3 4">G-1-2-2</strain>
    </source>
</reference>
<dbReference type="EMBL" id="JABBFX010000002">
    <property type="protein sequence ID" value="NML46875.1"/>
    <property type="molecule type" value="Genomic_DNA"/>
</dbReference>
<feature type="domain" description="CBS" evidence="2">
    <location>
        <begin position="1"/>
        <end position="58"/>
    </location>
</feature>
<dbReference type="CDD" id="cd06426">
    <property type="entry name" value="NTP_transferase_like_2"/>
    <property type="match status" value="1"/>
</dbReference>
<dbReference type="PROSITE" id="PS51371">
    <property type="entry name" value="CBS"/>
    <property type="match status" value="1"/>
</dbReference>
<keyword evidence="1" id="KW-0129">CBS domain</keyword>
<evidence type="ECO:0000256" key="1">
    <source>
        <dbReference type="PROSITE-ProRule" id="PRU00703"/>
    </source>
</evidence>
<evidence type="ECO:0000313" key="3">
    <source>
        <dbReference type="EMBL" id="NML46875.1"/>
    </source>
</evidence>
<evidence type="ECO:0000313" key="4">
    <source>
        <dbReference type="Proteomes" id="UP000541185"/>
    </source>
</evidence>
<sequence>MNDWRQTLLEPERTVREAIACIDRSALQIALVVGPQQRLLGTVTDGDVRRAILRGSSLDAPVSEVMNKAPTVAQAGEDLRTRLPEFRTRQIHRIPIVDAAGSVVGLQLLEELAAPQQRDNCVVLMAGGLGARLRPLTDECPKPMLRIGERPILETILLGFIEQGFHDFYISINYMGEMVRSHFGDGSRWGVRIRYLEEDQRLGTAGALSLLPARPQLPFFVMNGDILAKVNYQAMLDFHAHAGASASVGVRQITHAIPYGVVRLDGHKLVDIVEKPQEKLFVSAGIYLLAPQVLDLVPGGSYFDMPTLLQALVGRGELTAGFPIHEYWLDIGRMEDYARAHEDFGMTFQ</sequence>
<dbReference type="Gene3D" id="3.10.580.10">
    <property type="entry name" value="CBS-domain"/>
    <property type="match status" value="1"/>
</dbReference>
<dbReference type="SUPFAM" id="SSF53448">
    <property type="entry name" value="Nucleotide-diphospho-sugar transferases"/>
    <property type="match status" value="1"/>
</dbReference>
<protein>
    <submittedName>
        <fullName evidence="3">Alcohol dehydrogenase</fullName>
    </submittedName>
</protein>
<dbReference type="PANTHER" id="PTHR22572">
    <property type="entry name" value="SUGAR-1-PHOSPHATE GUANYL TRANSFERASE"/>
    <property type="match status" value="1"/>
</dbReference>
<dbReference type="InterPro" id="IPR029044">
    <property type="entry name" value="Nucleotide-diphossugar_trans"/>
</dbReference>
<name>A0A848H7V5_9BURK</name>
<dbReference type="SUPFAM" id="SSF54631">
    <property type="entry name" value="CBS-domain pair"/>
    <property type="match status" value="1"/>
</dbReference>
<dbReference type="InterPro" id="IPR050486">
    <property type="entry name" value="Mannose-1P_guanyltransferase"/>
</dbReference>
<dbReference type="InterPro" id="IPR046342">
    <property type="entry name" value="CBS_dom_sf"/>
</dbReference>
<dbReference type="InterPro" id="IPR005835">
    <property type="entry name" value="NTP_transferase_dom"/>
</dbReference>
<dbReference type="Pfam" id="PF00483">
    <property type="entry name" value="NTP_transferase"/>
    <property type="match status" value="1"/>
</dbReference>